<keyword evidence="3" id="KW-1185">Reference proteome</keyword>
<protein>
    <recommendedName>
        <fullName evidence="4">PepSY domain-containing protein</fullName>
    </recommendedName>
</protein>
<reference evidence="2 3" key="1">
    <citation type="submission" date="2018-05" db="EMBL/GenBank/DDBJ databases">
        <title>Brachybacterium sp. M1HQ-2T, whole genome shotgun sequence.</title>
        <authorList>
            <person name="Tuo L."/>
        </authorList>
    </citation>
    <scope>NUCLEOTIDE SEQUENCE [LARGE SCALE GENOMIC DNA]</scope>
    <source>
        <strain evidence="2 3">M1HQ-2</strain>
    </source>
</reference>
<dbReference type="AlphaFoldDB" id="A0A2U2RNN2"/>
<gene>
    <name evidence="2" type="ORF">DEO23_01830</name>
</gene>
<feature type="signal peptide" evidence="1">
    <location>
        <begin position="1"/>
        <end position="26"/>
    </location>
</feature>
<comment type="caution">
    <text evidence="2">The sequence shown here is derived from an EMBL/GenBank/DDBJ whole genome shotgun (WGS) entry which is preliminary data.</text>
</comment>
<name>A0A2U2RNN2_9MICO</name>
<evidence type="ECO:0000313" key="3">
    <source>
        <dbReference type="Proteomes" id="UP000245590"/>
    </source>
</evidence>
<evidence type="ECO:0000313" key="2">
    <source>
        <dbReference type="EMBL" id="PWH07405.1"/>
    </source>
</evidence>
<evidence type="ECO:0000256" key="1">
    <source>
        <dbReference type="SAM" id="SignalP"/>
    </source>
</evidence>
<sequence length="129" mass="13401">MFRIRHLAAIAAVGLAGAVSAPAAVAAPATPAASESEGSTISPVAYADRTMREFGVGNDIDFNRDTTAAARSNIVKHEGAAKHWHRTDVQGAAGHVYVTYENTTTGDVLTLGVKTVTNMEGDHLVNQAA</sequence>
<evidence type="ECO:0008006" key="4">
    <source>
        <dbReference type="Google" id="ProtNLM"/>
    </source>
</evidence>
<dbReference type="RefSeq" id="WP_109274290.1">
    <property type="nucleotide sequence ID" value="NZ_QFKX01000001.1"/>
</dbReference>
<dbReference type="EMBL" id="QFKX01000001">
    <property type="protein sequence ID" value="PWH07405.1"/>
    <property type="molecule type" value="Genomic_DNA"/>
</dbReference>
<keyword evidence="1" id="KW-0732">Signal</keyword>
<organism evidence="2 3">
    <name type="scientific">Brachybacterium endophyticum</name>
    <dbReference type="NCBI Taxonomy" id="2182385"/>
    <lineage>
        <taxon>Bacteria</taxon>
        <taxon>Bacillati</taxon>
        <taxon>Actinomycetota</taxon>
        <taxon>Actinomycetes</taxon>
        <taxon>Micrococcales</taxon>
        <taxon>Dermabacteraceae</taxon>
        <taxon>Brachybacterium</taxon>
    </lineage>
</organism>
<feature type="chain" id="PRO_5015563247" description="PepSY domain-containing protein" evidence="1">
    <location>
        <begin position="27"/>
        <end position="129"/>
    </location>
</feature>
<dbReference type="Proteomes" id="UP000245590">
    <property type="component" value="Unassembled WGS sequence"/>
</dbReference>
<dbReference type="OrthoDB" id="4966656at2"/>
<accession>A0A2U2RNN2</accession>
<proteinExistence type="predicted"/>